<dbReference type="GO" id="GO:0004252">
    <property type="term" value="F:serine-type endopeptidase activity"/>
    <property type="evidence" value="ECO:0007669"/>
    <property type="project" value="InterPro"/>
</dbReference>
<accession>A0A1L7LIW6</accession>
<dbReference type="Pfam" id="PF10502">
    <property type="entry name" value="Peptidase_S26"/>
    <property type="match status" value="1"/>
</dbReference>
<dbReference type="AlphaFoldDB" id="A0A1L7LIW6"/>
<keyword evidence="3" id="KW-0378">Hydrolase</keyword>
<dbReference type="CDD" id="cd06530">
    <property type="entry name" value="S26_SPase_I"/>
    <property type="match status" value="1"/>
</dbReference>
<sequence>MVKRDFIRNILLVLLAVLALLLLRVFVFSNYRVRQADANSFLKPGDLVTITKNEKPNYKDFVVYKVAGKDHIGRIIGKPKDSVTYMDDIFYLNHKAEDQSYINDLKNKYHTKNGENPFTADFSISSITKGKEQKIPKGQYLILNDNRTNKKDSRTFGLIKKSQIKGIVTFRILPLNKFGFVSKE</sequence>
<reference evidence="5 6" key="1">
    <citation type="journal article" date="2016" name="Microbiol. Immunol.">
        <title>Complete genome sequence of Streptococcus troglodytae TKU31 isolated from the oral cavity of a chimpanzee (Pan troglodytes).</title>
        <authorList>
            <person name="Okamoto M."/>
            <person name="Naito M."/>
            <person name="Miyanohara M."/>
            <person name="Imai S."/>
            <person name="Nomura Y."/>
            <person name="Saito W."/>
            <person name="Momoi Y."/>
            <person name="Takada K."/>
            <person name="Miyabe-Nishiwaki T."/>
            <person name="Tomonaga M."/>
            <person name="Hanada N."/>
        </authorList>
    </citation>
    <scope>NUCLEOTIDE SEQUENCE [LARGE SCALE GENOMIC DNA]</scope>
    <source>
        <strain evidence="6">TKU 31</strain>
    </source>
</reference>
<dbReference type="InterPro" id="IPR019533">
    <property type="entry name" value="Peptidase_S26"/>
</dbReference>
<evidence type="ECO:0000256" key="1">
    <source>
        <dbReference type="ARBA" id="ARBA00004401"/>
    </source>
</evidence>
<keyword evidence="3" id="KW-0645">Protease</keyword>
<dbReference type="InterPro" id="IPR000223">
    <property type="entry name" value="Pept_S26A_signal_pept_1"/>
</dbReference>
<dbReference type="Proteomes" id="UP000217758">
    <property type="component" value="Chromosome"/>
</dbReference>
<dbReference type="GO" id="GO:0006465">
    <property type="term" value="P:signal peptide processing"/>
    <property type="evidence" value="ECO:0007669"/>
    <property type="project" value="InterPro"/>
</dbReference>
<dbReference type="NCBIfam" id="TIGR02227">
    <property type="entry name" value="sigpep_I_bact"/>
    <property type="match status" value="1"/>
</dbReference>
<dbReference type="EMBL" id="AP014612">
    <property type="protein sequence ID" value="BAQ24116.1"/>
    <property type="molecule type" value="Genomic_DNA"/>
</dbReference>
<name>A0A1L7LIW6_9STRE</name>
<proteinExistence type="inferred from homology"/>
<evidence type="ECO:0000313" key="6">
    <source>
        <dbReference type="Proteomes" id="UP000217758"/>
    </source>
</evidence>
<evidence type="ECO:0000256" key="2">
    <source>
        <dbReference type="ARBA" id="ARBA00009370"/>
    </source>
</evidence>
<comment type="catalytic activity">
    <reaction evidence="3">
        <text>Cleavage of hydrophobic, N-terminal signal or leader sequences from secreted and periplasmic proteins.</text>
        <dbReference type="EC" id="3.4.21.89"/>
    </reaction>
</comment>
<evidence type="ECO:0000313" key="5">
    <source>
        <dbReference type="EMBL" id="BAQ24116.1"/>
    </source>
</evidence>
<dbReference type="InterPro" id="IPR036286">
    <property type="entry name" value="LexA/Signal_pep-like_sf"/>
</dbReference>
<dbReference type="KEGG" id="strg:SRT_08550"/>
<dbReference type="RefSeq" id="WP_128833183.1">
    <property type="nucleotide sequence ID" value="NZ_AP014612.1"/>
</dbReference>
<dbReference type="GO" id="GO:0005886">
    <property type="term" value="C:plasma membrane"/>
    <property type="evidence" value="ECO:0007669"/>
    <property type="project" value="UniProtKB-SubCell"/>
</dbReference>
<dbReference type="PANTHER" id="PTHR43390">
    <property type="entry name" value="SIGNAL PEPTIDASE I"/>
    <property type="match status" value="1"/>
</dbReference>
<protein>
    <recommendedName>
        <fullName evidence="3">Signal peptidase I</fullName>
        <ecNumber evidence="3">3.4.21.89</ecNumber>
    </recommendedName>
</protein>
<comment type="subcellular location">
    <subcellularLocation>
        <location evidence="1">Cell membrane</location>
        <topology evidence="1">Single-pass type II membrane protein</topology>
    </subcellularLocation>
    <subcellularLocation>
        <location evidence="3">Membrane</location>
        <topology evidence="3">Single-pass type II membrane protein</topology>
    </subcellularLocation>
</comment>
<gene>
    <name evidence="5" type="primary">lepB</name>
    <name evidence="5" type="ORF">SRT_08550</name>
</gene>
<dbReference type="PANTHER" id="PTHR43390:SF1">
    <property type="entry name" value="CHLOROPLAST PROCESSING PEPTIDASE"/>
    <property type="match status" value="1"/>
</dbReference>
<dbReference type="EC" id="3.4.21.89" evidence="3"/>
<evidence type="ECO:0000256" key="3">
    <source>
        <dbReference type="RuleBase" id="RU362042"/>
    </source>
</evidence>
<dbReference type="PRINTS" id="PR00727">
    <property type="entry name" value="LEADERPTASE"/>
</dbReference>
<keyword evidence="6" id="KW-1185">Reference proteome</keyword>
<dbReference type="Gene3D" id="2.10.109.10">
    <property type="entry name" value="Umud Fragment, subunit A"/>
    <property type="match status" value="1"/>
</dbReference>
<dbReference type="SUPFAM" id="SSF51306">
    <property type="entry name" value="LexA/Signal peptidase"/>
    <property type="match status" value="1"/>
</dbReference>
<comment type="similarity">
    <text evidence="2 3">Belongs to the peptidase S26 family.</text>
</comment>
<organism evidence="5 6">
    <name type="scientific">Streptococcus troglodytae</name>
    <dbReference type="NCBI Taxonomy" id="1111760"/>
    <lineage>
        <taxon>Bacteria</taxon>
        <taxon>Bacillati</taxon>
        <taxon>Bacillota</taxon>
        <taxon>Bacilli</taxon>
        <taxon>Lactobacillales</taxon>
        <taxon>Streptococcaceae</taxon>
        <taxon>Streptococcus</taxon>
    </lineage>
</organism>
<feature type="domain" description="Peptidase S26" evidence="4">
    <location>
        <begin position="8"/>
        <end position="172"/>
    </location>
</feature>
<evidence type="ECO:0000259" key="4">
    <source>
        <dbReference type="Pfam" id="PF10502"/>
    </source>
</evidence>
<dbReference type="GO" id="GO:0009003">
    <property type="term" value="F:signal peptidase activity"/>
    <property type="evidence" value="ECO:0007669"/>
    <property type="project" value="UniProtKB-EC"/>
</dbReference>